<organism evidence="1 2">
    <name type="scientific">Desulfuribacillus stibiiarsenatis</name>
    <dbReference type="NCBI Taxonomy" id="1390249"/>
    <lineage>
        <taxon>Bacteria</taxon>
        <taxon>Bacillati</taxon>
        <taxon>Bacillota</taxon>
        <taxon>Desulfuribacillia</taxon>
        <taxon>Desulfuribacillales</taxon>
        <taxon>Desulfuribacillaceae</taxon>
        <taxon>Desulfuribacillus</taxon>
    </lineage>
</organism>
<evidence type="ECO:0000313" key="1">
    <source>
        <dbReference type="EMBL" id="OEH85622.1"/>
    </source>
</evidence>
<dbReference type="AlphaFoldDB" id="A0A1E5L637"/>
<gene>
    <name evidence="1" type="ORF">BHU72_02150</name>
</gene>
<dbReference type="STRING" id="1390249.BHU72_02150"/>
<sequence>MKNWIRFIYIAICLLVGIVSLRATTIANTIDLTSESLNTHDHFIIKWEENVVNDNEYNKYQIYVDLPQQHSISNTNGKREKTSENQLKLIEETTIFPGISKHTIDDSIKNNYVFYVAPMQIFIKISDSSYYDILANEEIPSELFEEIVNDRLIHKQKELVKSHFFQPRDYTSPTLYSYFIKTETYFSEFYAIKTANNIITVIDPLNHDQWSNVYHPDHFFLYE</sequence>
<accession>A0A1E5L637</accession>
<evidence type="ECO:0000313" key="2">
    <source>
        <dbReference type="Proteomes" id="UP000095255"/>
    </source>
</evidence>
<dbReference type="RefSeq" id="WP_069701706.1">
    <property type="nucleotide sequence ID" value="NZ_MJAT01000012.1"/>
</dbReference>
<proteinExistence type="predicted"/>
<dbReference type="Proteomes" id="UP000095255">
    <property type="component" value="Unassembled WGS sequence"/>
</dbReference>
<comment type="caution">
    <text evidence="1">The sequence shown here is derived from an EMBL/GenBank/DDBJ whole genome shotgun (WGS) entry which is preliminary data.</text>
</comment>
<dbReference type="EMBL" id="MJAT01000012">
    <property type="protein sequence ID" value="OEH85622.1"/>
    <property type="molecule type" value="Genomic_DNA"/>
</dbReference>
<protein>
    <submittedName>
        <fullName evidence="1">Uncharacterized protein</fullName>
    </submittedName>
</protein>
<reference evidence="1 2" key="1">
    <citation type="submission" date="2016-09" db="EMBL/GenBank/DDBJ databases">
        <title>Desulfuribacillus arsenicus sp. nov., an obligately anaerobic, dissimilatory arsenic- and antimonate-reducing bacterium isolated from anoxic sediments.</title>
        <authorList>
            <person name="Abin C.A."/>
            <person name="Hollibaugh J.T."/>
        </authorList>
    </citation>
    <scope>NUCLEOTIDE SEQUENCE [LARGE SCALE GENOMIC DNA]</scope>
    <source>
        <strain evidence="1 2">MLFW-2</strain>
    </source>
</reference>
<keyword evidence="2" id="KW-1185">Reference proteome</keyword>
<name>A0A1E5L637_9FIRM</name>